<comment type="caution">
    <text evidence="2">The sequence shown here is derived from an EMBL/GenBank/DDBJ whole genome shotgun (WGS) entry which is preliminary data.</text>
</comment>
<dbReference type="EMBL" id="RBKT01000001">
    <property type="protein sequence ID" value="RKR90840.1"/>
    <property type="molecule type" value="Genomic_DNA"/>
</dbReference>
<name>A0A495JPB5_9ACTN</name>
<keyword evidence="1" id="KW-0472">Membrane</keyword>
<dbReference type="AlphaFoldDB" id="A0A495JPB5"/>
<keyword evidence="1" id="KW-1133">Transmembrane helix</keyword>
<dbReference type="RefSeq" id="WP_121159046.1">
    <property type="nucleotide sequence ID" value="NZ_RBKT01000001.1"/>
</dbReference>
<proteinExistence type="predicted"/>
<sequence length="129" mass="14535">MGYRLLTTVILVVHFGFLAYLLLGGFVAWRWRWTIWPHLAAAGWGMTVVVGKVVCPLTHAEHWSRRRAGETGAATTQGFIDRYVEGVIYPEQFTALAQLLLALTVAASWAGFLRPLLRPSPEHPPRRRL</sequence>
<keyword evidence="3" id="KW-1185">Reference proteome</keyword>
<dbReference type="InterPro" id="IPR021218">
    <property type="entry name" value="DUF2784"/>
</dbReference>
<reference evidence="2 3" key="1">
    <citation type="submission" date="2018-10" db="EMBL/GenBank/DDBJ databases">
        <title>Sequencing the genomes of 1000 actinobacteria strains.</title>
        <authorList>
            <person name="Klenk H.-P."/>
        </authorList>
    </citation>
    <scope>NUCLEOTIDE SEQUENCE [LARGE SCALE GENOMIC DNA]</scope>
    <source>
        <strain evidence="2 3">DSM 45175</strain>
    </source>
</reference>
<evidence type="ECO:0000313" key="3">
    <source>
        <dbReference type="Proteomes" id="UP000277671"/>
    </source>
</evidence>
<gene>
    <name evidence="2" type="ORF">BDK92_5224</name>
</gene>
<accession>A0A495JPB5</accession>
<keyword evidence="1" id="KW-0812">Transmembrane</keyword>
<evidence type="ECO:0000313" key="2">
    <source>
        <dbReference type="EMBL" id="RKR90840.1"/>
    </source>
</evidence>
<protein>
    <submittedName>
        <fullName evidence="2">Uncharacterized protein DUF2784</fullName>
    </submittedName>
</protein>
<evidence type="ECO:0000256" key="1">
    <source>
        <dbReference type="SAM" id="Phobius"/>
    </source>
</evidence>
<dbReference type="OrthoDB" id="370375at2"/>
<feature type="transmembrane region" description="Helical" evidence="1">
    <location>
        <begin position="5"/>
        <end position="29"/>
    </location>
</feature>
<dbReference type="Pfam" id="PF10861">
    <property type="entry name" value="DUF2784"/>
    <property type="match status" value="1"/>
</dbReference>
<organism evidence="2 3">
    <name type="scientific">Micromonospora pisi</name>
    <dbReference type="NCBI Taxonomy" id="589240"/>
    <lineage>
        <taxon>Bacteria</taxon>
        <taxon>Bacillati</taxon>
        <taxon>Actinomycetota</taxon>
        <taxon>Actinomycetes</taxon>
        <taxon>Micromonosporales</taxon>
        <taxon>Micromonosporaceae</taxon>
        <taxon>Micromonospora</taxon>
    </lineage>
</organism>
<dbReference type="Proteomes" id="UP000277671">
    <property type="component" value="Unassembled WGS sequence"/>
</dbReference>